<comment type="cofactor">
    <cofactor evidence="13">
        <name>Fe(2+)</name>
        <dbReference type="ChEBI" id="CHEBI:29033"/>
    </cofactor>
</comment>
<evidence type="ECO:0000256" key="15">
    <source>
        <dbReference type="SAM" id="Phobius"/>
    </source>
</evidence>
<dbReference type="GO" id="GO:0005789">
    <property type="term" value="C:endoplasmic reticulum membrane"/>
    <property type="evidence" value="ECO:0007669"/>
    <property type="project" value="TreeGrafter"/>
</dbReference>
<feature type="transmembrane region" description="Helical" evidence="15">
    <location>
        <begin position="82"/>
        <end position="106"/>
    </location>
</feature>
<evidence type="ECO:0000256" key="7">
    <source>
        <dbReference type="ARBA" id="ARBA00022989"/>
    </source>
</evidence>
<evidence type="ECO:0000256" key="2">
    <source>
        <dbReference type="ARBA" id="ARBA00009295"/>
    </source>
</evidence>
<dbReference type="Pfam" id="PF00487">
    <property type="entry name" value="FA_desaturase"/>
    <property type="match status" value="1"/>
</dbReference>
<evidence type="ECO:0000313" key="17">
    <source>
        <dbReference type="EMBL" id="EGG11681.1"/>
    </source>
</evidence>
<evidence type="ECO:0000256" key="8">
    <source>
        <dbReference type="ARBA" id="ARBA00023002"/>
    </source>
</evidence>
<keyword evidence="11 15" id="KW-0472">Membrane</keyword>
<dbReference type="AlphaFoldDB" id="F4R841"/>
<feature type="region of interest" description="Disordered" evidence="14">
    <location>
        <begin position="440"/>
        <end position="476"/>
    </location>
</feature>
<evidence type="ECO:0000313" key="18">
    <source>
        <dbReference type="Proteomes" id="UP000001072"/>
    </source>
</evidence>
<protein>
    <recommendedName>
        <fullName evidence="16">Fatty acid desaturase domain-containing protein</fullName>
    </recommendedName>
</protein>
<keyword evidence="10" id="KW-0443">Lipid metabolism</keyword>
<keyword evidence="12 13" id="KW-0275">Fatty acid biosynthesis</keyword>
<evidence type="ECO:0000259" key="16">
    <source>
        <dbReference type="Pfam" id="PF00487"/>
    </source>
</evidence>
<evidence type="ECO:0000256" key="9">
    <source>
        <dbReference type="ARBA" id="ARBA00023004"/>
    </source>
</evidence>
<dbReference type="OrthoDB" id="10260134at2759"/>
<feature type="transmembrane region" description="Helical" evidence="15">
    <location>
        <begin position="255"/>
        <end position="276"/>
    </location>
</feature>
<evidence type="ECO:0000256" key="11">
    <source>
        <dbReference type="ARBA" id="ARBA00023136"/>
    </source>
</evidence>
<dbReference type="InterPro" id="IPR005804">
    <property type="entry name" value="FA_desaturase_dom"/>
</dbReference>
<dbReference type="VEuPathDB" id="FungiDB:MELLADRAFT_90937"/>
<dbReference type="STRING" id="747676.F4R841"/>
<comment type="subcellular location">
    <subcellularLocation>
        <location evidence="1">Membrane</location>
        <topology evidence="1">Multi-pass membrane protein</topology>
    </subcellularLocation>
</comment>
<comment type="similarity">
    <text evidence="2 13">Belongs to the fatty acid desaturase type 1 family.</text>
</comment>
<dbReference type="PANTHER" id="PTHR11351">
    <property type="entry name" value="ACYL-COA DESATURASE"/>
    <property type="match status" value="1"/>
</dbReference>
<feature type="region of interest" description="Disordered" evidence="14">
    <location>
        <begin position="385"/>
        <end position="417"/>
    </location>
</feature>
<dbReference type="GO" id="GO:0005506">
    <property type="term" value="F:iron ion binding"/>
    <property type="evidence" value="ECO:0007669"/>
    <property type="project" value="TreeGrafter"/>
</dbReference>
<evidence type="ECO:0000256" key="14">
    <source>
        <dbReference type="SAM" id="MobiDB-lite"/>
    </source>
</evidence>
<gene>
    <name evidence="17" type="ORF">MELLADRAFT_90937</name>
</gene>
<evidence type="ECO:0000256" key="10">
    <source>
        <dbReference type="ARBA" id="ARBA00023098"/>
    </source>
</evidence>
<keyword evidence="7 15" id="KW-1133">Transmembrane helix</keyword>
<sequence length="659" mass="75916">MIRKDRQTKRVKGESVEQTLTEFNHTDVDHRTHSTSSNQSSFLTDHDKLPPIWWSNAIFFISVHAFAVFGIIFIAPVHKVSIINLILCWTYCQLGTFGITIGYHRLWSHRAFVAIEPFRWFLVFAASFGFQGSVRWWVLRHRLHHRWTDSEDDPYNAKKGLLFSHMGWIFRKPKYEKLKLVDRSDLDRDRVPLVNLNHGLNFNAVNMDLFLKQTVVNFQHRYYIPISVIIGFVLPHFLSTYIFKCNTHSTWDGLIWGGFVSRLIIWHLTFFINSLAHYVGDQLFDLDITARSNFWLAIFTCGEANHNYHHVFPRDYRNGPATLDWDPTKWIIYLLYTYTPLVTKIYLTPPEEIELARKRVLRLTRLAPRPSLKVGGPRWFPSLEDLFSQRGPEPSPTCDSDSDENTSLRGSQWMDREGVIHKMTGQPTSSLRKTGLTLLPSSASESDSDFAPAQDKSPGGGVSPAHSISLQENEAGDVNVIRSRHRSIPSWSKAQISQHLLDYLVGKSDQQNHLERDVSTIRTKLQKSIILLIDGYLLDVTTYAYEGNHPGGIKILRQYSIIRPAALLSKCHKDDISANGDIVELSSRRDDEDDDSKRISSVIDQLATDDRLTESNDSWMSGYQIEWIDSSDAFYVQLNQHSWPARQKMKQFRIAKLVP</sequence>
<dbReference type="HOGENOM" id="CLU_027359_3_0_1"/>
<dbReference type="GO" id="GO:0004768">
    <property type="term" value="F:stearoyl-CoA 9-desaturase activity"/>
    <property type="evidence" value="ECO:0007669"/>
    <property type="project" value="TreeGrafter"/>
</dbReference>
<keyword evidence="4 13" id="KW-0812">Transmembrane</keyword>
<keyword evidence="3 13" id="KW-0444">Lipid biosynthesis</keyword>
<dbReference type="PANTHER" id="PTHR11351:SF31">
    <property type="entry name" value="DESATURASE 1, ISOFORM A-RELATED"/>
    <property type="match status" value="1"/>
</dbReference>
<evidence type="ECO:0000256" key="6">
    <source>
        <dbReference type="ARBA" id="ARBA00022832"/>
    </source>
</evidence>
<name>F4R841_MELLP</name>
<dbReference type="InterPro" id="IPR015876">
    <property type="entry name" value="Acyl-CoA_DS"/>
</dbReference>
<feature type="domain" description="Fatty acid desaturase" evidence="16">
    <location>
        <begin position="86"/>
        <end position="314"/>
    </location>
</feature>
<proteinExistence type="inferred from homology"/>
<dbReference type="CDD" id="cd03505">
    <property type="entry name" value="Delta9-FADS-like"/>
    <property type="match status" value="1"/>
</dbReference>
<dbReference type="GeneID" id="18935734"/>
<organism evidence="18">
    <name type="scientific">Melampsora larici-populina (strain 98AG31 / pathotype 3-4-7)</name>
    <name type="common">Poplar leaf rust fungus</name>
    <dbReference type="NCBI Taxonomy" id="747676"/>
    <lineage>
        <taxon>Eukaryota</taxon>
        <taxon>Fungi</taxon>
        <taxon>Dikarya</taxon>
        <taxon>Basidiomycota</taxon>
        <taxon>Pucciniomycotina</taxon>
        <taxon>Pucciniomycetes</taxon>
        <taxon>Pucciniales</taxon>
        <taxon>Melampsoraceae</taxon>
        <taxon>Melampsora</taxon>
    </lineage>
</organism>
<evidence type="ECO:0000256" key="5">
    <source>
        <dbReference type="ARBA" id="ARBA00022723"/>
    </source>
</evidence>
<dbReference type="eggNOG" id="KOG1600">
    <property type="taxonomic scope" value="Eukaryota"/>
</dbReference>
<comment type="domain">
    <text evidence="13">The histidine box domains are involved in binding the catalytic metal ions.</text>
</comment>
<dbReference type="PRINTS" id="PR00075">
    <property type="entry name" value="FACDDSATRASE"/>
</dbReference>
<feature type="transmembrane region" description="Helical" evidence="15">
    <location>
        <begin position="118"/>
        <end position="138"/>
    </location>
</feature>
<dbReference type="InterPro" id="IPR001522">
    <property type="entry name" value="FADS-1_CS"/>
</dbReference>
<keyword evidence="5" id="KW-0479">Metal-binding</keyword>
<keyword evidence="18" id="KW-1185">Reference proteome</keyword>
<evidence type="ECO:0000256" key="3">
    <source>
        <dbReference type="ARBA" id="ARBA00022516"/>
    </source>
</evidence>
<accession>F4R841</accession>
<keyword evidence="6" id="KW-0276">Fatty acid metabolism</keyword>
<dbReference type="RefSeq" id="XP_007405316.1">
    <property type="nucleotide sequence ID" value="XM_007405254.1"/>
</dbReference>
<dbReference type="GO" id="GO:0006636">
    <property type="term" value="P:unsaturated fatty acid biosynthetic process"/>
    <property type="evidence" value="ECO:0007669"/>
    <property type="project" value="TreeGrafter"/>
</dbReference>
<evidence type="ECO:0000256" key="12">
    <source>
        <dbReference type="ARBA" id="ARBA00023160"/>
    </source>
</evidence>
<dbReference type="Proteomes" id="UP000001072">
    <property type="component" value="Unassembled WGS sequence"/>
</dbReference>
<dbReference type="InParanoid" id="F4R841"/>
<feature type="transmembrane region" description="Helical" evidence="15">
    <location>
        <begin position="52"/>
        <end position="75"/>
    </location>
</feature>
<keyword evidence="8 13" id="KW-0560">Oxidoreductase</keyword>
<dbReference type="PROSITE" id="PS00476">
    <property type="entry name" value="FATTY_ACID_DESATUR_1"/>
    <property type="match status" value="1"/>
</dbReference>
<dbReference type="KEGG" id="mlr:MELLADRAFT_90937"/>
<evidence type="ECO:0000256" key="4">
    <source>
        <dbReference type="ARBA" id="ARBA00022692"/>
    </source>
</evidence>
<evidence type="ECO:0000256" key="1">
    <source>
        <dbReference type="ARBA" id="ARBA00004141"/>
    </source>
</evidence>
<dbReference type="EMBL" id="GL883092">
    <property type="protein sequence ID" value="EGG11681.1"/>
    <property type="molecule type" value="Genomic_DNA"/>
</dbReference>
<feature type="transmembrane region" description="Helical" evidence="15">
    <location>
        <begin position="222"/>
        <end position="243"/>
    </location>
</feature>
<keyword evidence="9" id="KW-0408">Iron</keyword>
<evidence type="ECO:0000256" key="13">
    <source>
        <dbReference type="RuleBase" id="RU000581"/>
    </source>
</evidence>
<reference evidence="18" key="1">
    <citation type="journal article" date="2011" name="Proc. Natl. Acad. Sci. U.S.A.">
        <title>Obligate biotrophy features unraveled by the genomic analysis of rust fungi.</title>
        <authorList>
            <person name="Duplessis S."/>
            <person name="Cuomo C.A."/>
            <person name="Lin Y.-C."/>
            <person name="Aerts A."/>
            <person name="Tisserant E."/>
            <person name="Veneault-Fourrey C."/>
            <person name="Joly D.L."/>
            <person name="Hacquard S."/>
            <person name="Amselem J."/>
            <person name="Cantarel B.L."/>
            <person name="Chiu R."/>
            <person name="Coutinho P.M."/>
            <person name="Feau N."/>
            <person name="Field M."/>
            <person name="Frey P."/>
            <person name="Gelhaye E."/>
            <person name="Goldberg J."/>
            <person name="Grabherr M.G."/>
            <person name="Kodira C.D."/>
            <person name="Kohler A."/>
            <person name="Kuees U."/>
            <person name="Lindquist E.A."/>
            <person name="Lucas S.M."/>
            <person name="Mago R."/>
            <person name="Mauceli E."/>
            <person name="Morin E."/>
            <person name="Murat C."/>
            <person name="Pangilinan J.L."/>
            <person name="Park R."/>
            <person name="Pearson M."/>
            <person name="Quesneville H."/>
            <person name="Rouhier N."/>
            <person name="Sakthikumar S."/>
            <person name="Salamov A.A."/>
            <person name="Schmutz J."/>
            <person name="Selles B."/>
            <person name="Shapiro H."/>
            <person name="Tanguay P."/>
            <person name="Tuskan G.A."/>
            <person name="Henrissat B."/>
            <person name="Van de Peer Y."/>
            <person name="Rouze P."/>
            <person name="Ellis J.G."/>
            <person name="Dodds P.N."/>
            <person name="Schein J.E."/>
            <person name="Zhong S."/>
            <person name="Hamelin R.C."/>
            <person name="Grigoriev I.V."/>
            <person name="Szabo L.J."/>
            <person name="Martin F."/>
        </authorList>
    </citation>
    <scope>NUCLEOTIDE SEQUENCE [LARGE SCALE GENOMIC DNA]</scope>
    <source>
        <strain evidence="18">98AG31 / pathotype 3-4-7</strain>
    </source>
</reference>